<dbReference type="GO" id="GO:2000812">
    <property type="term" value="P:regulation of barbed-end actin filament capping"/>
    <property type="evidence" value="ECO:0007669"/>
    <property type="project" value="TreeGrafter"/>
</dbReference>
<protein>
    <submittedName>
        <fullName evidence="5">Uncharacterized protein</fullName>
    </submittedName>
</protein>
<keyword evidence="6" id="KW-1185">Reference proteome</keyword>
<name>A0A2A6J1X7_9HYPH</name>
<dbReference type="PANTHER" id="PTHR24189:SF50">
    <property type="entry name" value="ANKYRIN REPEAT AND SOCS BOX PROTEIN 2"/>
    <property type="match status" value="1"/>
</dbReference>
<organism evidence="5 6">
    <name type="scientific">Rhizobium chutanense</name>
    <dbReference type="NCBI Taxonomy" id="2035448"/>
    <lineage>
        <taxon>Bacteria</taxon>
        <taxon>Pseudomonadati</taxon>
        <taxon>Pseudomonadota</taxon>
        <taxon>Alphaproteobacteria</taxon>
        <taxon>Hyphomicrobiales</taxon>
        <taxon>Rhizobiaceae</taxon>
        <taxon>Rhizobium/Agrobacterium group</taxon>
        <taxon>Rhizobium</taxon>
    </lineage>
</organism>
<dbReference type="InterPro" id="IPR036770">
    <property type="entry name" value="Ankyrin_rpt-contain_sf"/>
</dbReference>
<dbReference type="SUPFAM" id="SSF48403">
    <property type="entry name" value="Ankyrin repeat"/>
    <property type="match status" value="1"/>
</dbReference>
<sequence>MMGGLSGIMLLVMSGIFSSANCQNAGALFDSIGQSDIPTIRQYLVAGGDPNCRSSDGDVPLVAAVKSKNVNILDLLLSYNANPNLTDAGASPLYYAVLFDCEECAKILLKKDARVIADAGQIEYLKKFEFFRVSKFWHEILAIK</sequence>
<dbReference type="SMART" id="SM00248">
    <property type="entry name" value="ANK"/>
    <property type="match status" value="2"/>
</dbReference>
<dbReference type="Gene3D" id="1.25.40.20">
    <property type="entry name" value="Ankyrin repeat-containing domain"/>
    <property type="match status" value="1"/>
</dbReference>
<comment type="caution">
    <text evidence="5">The sequence shown here is derived from an EMBL/GenBank/DDBJ whole genome shotgun (WGS) entry which is preliminary data.</text>
</comment>
<dbReference type="PROSITE" id="PS50088">
    <property type="entry name" value="ANK_REPEAT"/>
    <property type="match status" value="1"/>
</dbReference>
<evidence type="ECO:0000313" key="5">
    <source>
        <dbReference type="EMBL" id="PDT00055.1"/>
    </source>
</evidence>
<keyword evidence="1" id="KW-0677">Repeat</keyword>
<proteinExistence type="predicted"/>
<keyword evidence="4" id="KW-0732">Signal</keyword>
<evidence type="ECO:0000313" key="6">
    <source>
        <dbReference type="Proteomes" id="UP000220768"/>
    </source>
</evidence>
<keyword evidence="2 3" id="KW-0040">ANK repeat</keyword>
<dbReference type="EMBL" id="NWSV01000054">
    <property type="protein sequence ID" value="PDT00055.1"/>
    <property type="molecule type" value="Genomic_DNA"/>
</dbReference>
<evidence type="ECO:0000256" key="2">
    <source>
        <dbReference type="ARBA" id="ARBA00023043"/>
    </source>
</evidence>
<dbReference type="Proteomes" id="UP000220768">
    <property type="component" value="Unassembled WGS sequence"/>
</dbReference>
<dbReference type="Pfam" id="PF12796">
    <property type="entry name" value="Ank_2"/>
    <property type="match status" value="1"/>
</dbReference>
<feature type="repeat" description="ANK" evidence="3">
    <location>
        <begin position="56"/>
        <end position="88"/>
    </location>
</feature>
<dbReference type="GO" id="GO:0005737">
    <property type="term" value="C:cytoplasm"/>
    <property type="evidence" value="ECO:0007669"/>
    <property type="project" value="TreeGrafter"/>
</dbReference>
<feature type="signal peptide" evidence="4">
    <location>
        <begin position="1"/>
        <end position="20"/>
    </location>
</feature>
<dbReference type="InterPro" id="IPR002110">
    <property type="entry name" value="Ankyrin_rpt"/>
</dbReference>
<evidence type="ECO:0000256" key="4">
    <source>
        <dbReference type="SAM" id="SignalP"/>
    </source>
</evidence>
<accession>A0A2A6J1X7</accession>
<gene>
    <name evidence="5" type="ORF">CO666_32650</name>
</gene>
<reference evidence="5 6" key="1">
    <citation type="submission" date="2017-09" db="EMBL/GenBank/DDBJ databases">
        <title>Comparative genomics of rhizobia isolated from Phaseolus vulgaris in China.</title>
        <authorList>
            <person name="Tong W."/>
        </authorList>
    </citation>
    <scope>NUCLEOTIDE SEQUENCE [LARGE SCALE GENOMIC DNA]</scope>
    <source>
        <strain evidence="5 6">C5</strain>
    </source>
</reference>
<dbReference type="AlphaFoldDB" id="A0A2A6J1X7"/>
<evidence type="ECO:0000256" key="3">
    <source>
        <dbReference type="PROSITE-ProRule" id="PRU00023"/>
    </source>
</evidence>
<feature type="chain" id="PRO_5012292072" evidence="4">
    <location>
        <begin position="21"/>
        <end position="144"/>
    </location>
</feature>
<dbReference type="RefSeq" id="WP_097616040.1">
    <property type="nucleotide sequence ID" value="NZ_NWSV01000054.1"/>
</dbReference>
<evidence type="ECO:0000256" key="1">
    <source>
        <dbReference type="ARBA" id="ARBA00022737"/>
    </source>
</evidence>
<dbReference type="PANTHER" id="PTHR24189">
    <property type="entry name" value="MYOTROPHIN"/>
    <property type="match status" value="1"/>
</dbReference>
<dbReference type="PROSITE" id="PS50297">
    <property type="entry name" value="ANK_REP_REGION"/>
    <property type="match status" value="1"/>
</dbReference>
<dbReference type="InterPro" id="IPR050745">
    <property type="entry name" value="Multifunctional_regulatory"/>
</dbReference>